<feature type="compositionally biased region" description="Low complexity" evidence="1">
    <location>
        <begin position="29"/>
        <end position="41"/>
    </location>
</feature>
<feature type="region of interest" description="Disordered" evidence="1">
    <location>
        <begin position="65"/>
        <end position="177"/>
    </location>
</feature>
<protein>
    <recommendedName>
        <fullName evidence="2">DUF4232 domain-containing protein</fullName>
    </recommendedName>
</protein>
<dbReference type="InterPro" id="IPR025326">
    <property type="entry name" value="DUF4232"/>
</dbReference>
<proteinExistence type="predicted"/>
<dbReference type="RefSeq" id="WP_078873837.1">
    <property type="nucleotide sequence ID" value="NZ_BJMM01000012.1"/>
</dbReference>
<keyword evidence="4" id="KW-1185">Reference proteome</keyword>
<accession>A0A4Y3QZF9</accession>
<evidence type="ECO:0000313" key="4">
    <source>
        <dbReference type="Proteomes" id="UP000319210"/>
    </source>
</evidence>
<evidence type="ECO:0000256" key="1">
    <source>
        <dbReference type="SAM" id="MobiDB-lite"/>
    </source>
</evidence>
<feature type="region of interest" description="Disordered" evidence="1">
    <location>
        <begin position="1"/>
        <end position="49"/>
    </location>
</feature>
<dbReference type="Pfam" id="PF14016">
    <property type="entry name" value="DUF4232"/>
    <property type="match status" value="1"/>
</dbReference>
<feature type="compositionally biased region" description="Low complexity" evidence="1">
    <location>
        <begin position="94"/>
        <end position="103"/>
    </location>
</feature>
<sequence length="292" mass="27826">MTQQHGTTGRPPTAADVHGGTSGPQGDPLLSSGVPSSGVPRSRARSRAARFAVASTALLAAGVLLTGCGDPEGSGDAAPRKVSGGAAPAGGDAGEASAKPSGSKDGGSGADGSGTEAGGGSASGSSESGASATPSSGTAGGSGDDGGGSGAGGPAACTTGDLRASVGPNHPGAGQQNFSLVLTNRSGKTCTVRGYPGMAFLDGAGEQVSFDPHRMGGARTTVRLAPGNSAWAPLTWSNPEMTGVTTVTPATVEITPPNQTTSLKVPWNDTPVTNTGKASVPKIGPLAPGSGA</sequence>
<evidence type="ECO:0000313" key="3">
    <source>
        <dbReference type="EMBL" id="GEB50369.1"/>
    </source>
</evidence>
<feature type="compositionally biased region" description="Low complexity" evidence="1">
    <location>
        <begin position="123"/>
        <end position="137"/>
    </location>
</feature>
<feature type="region of interest" description="Disordered" evidence="1">
    <location>
        <begin position="255"/>
        <end position="292"/>
    </location>
</feature>
<gene>
    <name evidence="3" type="ORF">SCA03_29200</name>
</gene>
<feature type="domain" description="DUF4232" evidence="2">
    <location>
        <begin position="157"/>
        <end position="280"/>
    </location>
</feature>
<name>A0A4Y3QZF9_STRCI</name>
<dbReference type="Proteomes" id="UP000319210">
    <property type="component" value="Unassembled WGS sequence"/>
</dbReference>
<comment type="caution">
    <text evidence="3">The sequence shown here is derived from an EMBL/GenBank/DDBJ whole genome shotgun (WGS) entry which is preliminary data.</text>
</comment>
<dbReference type="OrthoDB" id="485007at2"/>
<reference evidence="3 4" key="1">
    <citation type="submission" date="2019-06" db="EMBL/GenBank/DDBJ databases">
        <title>Whole genome shotgun sequence of Streptomyces cacaoi subsp. cacaoi NBRC 12748.</title>
        <authorList>
            <person name="Hosoyama A."/>
            <person name="Uohara A."/>
            <person name="Ohji S."/>
            <person name="Ichikawa N."/>
        </authorList>
    </citation>
    <scope>NUCLEOTIDE SEQUENCE [LARGE SCALE GENOMIC DNA]</scope>
    <source>
        <strain evidence="3 4">NBRC 12748</strain>
    </source>
</reference>
<dbReference type="EMBL" id="BJMM01000012">
    <property type="protein sequence ID" value="GEB50369.1"/>
    <property type="molecule type" value="Genomic_DNA"/>
</dbReference>
<evidence type="ECO:0000259" key="2">
    <source>
        <dbReference type="Pfam" id="PF14016"/>
    </source>
</evidence>
<feature type="compositionally biased region" description="Gly residues" evidence="1">
    <location>
        <begin position="138"/>
        <end position="153"/>
    </location>
</feature>
<organism evidence="3 4">
    <name type="scientific">Streptomyces cacaoi</name>
    <dbReference type="NCBI Taxonomy" id="1898"/>
    <lineage>
        <taxon>Bacteria</taxon>
        <taxon>Bacillati</taxon>
        <taxon>Actinomycetota</taxon>
        <taxon>Actinomycetes</taxon>
        <taxon>Kitasatosporales</taxon>
        <taxon>Streptomycetaceae</taxon>
        <taxon>Streptomyces</taxon>
    </lineage>
</organism>
<feature type="compositionally biased region" description="Gly residues" evidence="1">
    <location>
        <begin position="104"/>
        <end position="122"/>
    </location>
</feature>
<dbReference type="AlphaFoldDB" id="A0A4Y3QZF9"/>